<dbReference type="OrthoDB" id="1910697at2759"/>
<dbReference type="PANTHER" id="PTHR36748:SF3">
    <property type="entry name" value="MENTAL RETARDATION GTPASE ACTIVATING PROTEIN"/>
    <property type="match status" value="1"/>
</dbReference>
<dbReference type="AlphaFoldDB" id="A0A1U8A6W3"/>
<feature type="compositionally biased region" description="Basic and acidic residues" evidence="1">
    <location>
        <begin position="239"/>
        <end position="258"/>
    </location>
</feature>
<dbReference type="PANTHER" id="PTHR36748">
    <property type="entry name" value="MENTAL RETARDATION GTPASE ACTIVATING PROTEIN"/>
    <property type="match status" value="1"/>
</dbReference>
<dbReference type="RefSeq" id="XP_010263001.1">
    <property type="nucleotide sequence ID" value="XM_010264699.2"/>
</dbReference>
<dbReference type="KEGG" id="nnu:104601394"/>
<reference evidence="3" key="1">
    <citation type="submission" date="2025-08" db="UniProtKB">
        <authorList>
            <consortium name="RefSeq"/>
        </authorList>
    </citation>
    <scope>IDENTIFICATION</scope>
</reference>
<organism evidence="2 3">
    <name type="scientific">Nelumbo nucifera</name>
    <name type="common">Sacred lotus</name>
    <dbReference type="NCBI Taxonomy" id="4432"/>
    <lineage>
        <taxon>Eukaryota</taxon>
        <taxon>Viridiplantae</taxon>
        <taxon>Streptophyta</taxon>
        <taxon>Embryophyta</taxon>
        <taxon>Tracheophyta</taxon>
        <taxon>Spermatophyta</taxon>
        <taxon>Magnoliopsida</taxon>
        <taxon>Proteales</taxon>
        <taxon>Nelumbonaceae</taxon>
        <taxon>Nelumbo</taxon>
    </lineage>
</organism>
<evidence type="ECO:0000313" key="2">
    <source>
        <dbReference type="Proteomes" id="UP000189703"/>
    </source>
</evidence>
<feature type="compositionally biased region" description="Polar residues" evidence="1">
    <location>
        <begin position="188"/>
        <end position="197"/>
    </location>
</feature>
<dbReference type="OMA" id="CHINGCY"/>
<protein>
    <submittedName>
        <fullName evidence="3">Uncharacterized protein LOC104601394</fullName>
    </submittedName>
</protein>
<sequence>MISIMEQASLGSRRRDEPDFGLREWSLRARISRENTNSRRFSASNIRSFREEARSFRSNATISSTASSPGYTLRDEIDPSTYSFTTALKALQVRSSYSWECLSPDGFALNSKWYEAEKYISNPLSGEVPMECLSAKTLSGISIPPSTASRASMSGPLVCYSHARHIQKKPTIVEDDQNESAIQEKKVQYSTRDVGTQSTPPDLSSSSPSPTSTPSIKERSLRRCEVESGESPNNCGTKVKPEEEIGAEEKVEKQGGTREDEEEIRTEKKMCKCRQGGCLSWTSLWMGNRQRGKHKLRWQVSFGKRNICKK</sequence>
<evidence type="ECO:0000313" key="3">
    <source>
        <dbReference type="RefSeq" id="XP_010263001.1"/>
    </source>
</evidence>
<dbReference type="eggNOG" id="ENOG502R4BT">
    <property type="taxonomic scope" value="Eukaryota"/>
</dbReference>
<feature type="compositionally biased region" description="Low complexity" evidence="1">
    <location>
        <begin position="198"/>
        <end position="215"/>
    </location>
</feature>
<feature type="region of interest" description="Disordered" evidence="1">
    <location>
        <begin position="185"/>
        <end position="261"/>
    </location>
</feature>
<keyword evidence="2" id="KW-1185">Reference proteome</keyword>
<gene>
    <name evidence="3" type="primary">LOC104601394</name>
</gene>
<proteinExistence type="predicted"/>
<dbReference type="FunCoup" id="A0A1U8A6W3">
    <property type="interactions" value="1062"/>
</dbReference>
<accession>A0A1U8A6W3</accession>
<dbReference type="Proteomes" id="UP000189703">
    <property type="component" value="Unplaced"/>
</dbReference>
<feature type="compositionally biased region" description="Basic and acidic residues" evidence="1">
    <location>
        <begin position="216"/>
        <end position="226"/>
    </location>
</feature>
<evidence type="ECO:0000256" key="1">
    <source>
        <dbReference type="SAM" id="MobiDB-lite"/>
    </source>
</evidence>
<dbReference type="GeneID" id="104601394"/>
<name>A0A1U8A6W3_NELNU</name>